<reference evidence="1 2" key="1">
    <citation type="submission" date="2023-07" db="EMBL/GenBank/DDBJ databases">
        <title>Sorghum-associated microbial communities from plants grown in Nebraska, USA.</title>
        <authorList>
            <person name="Schachtman D."/>
        </authorList>
    </citation>
    <scope>NUCLEOTIDE SEQUENCE [LARGE SCALE GENOMIC DNA]</scope>
    <source>
        <strain evidence="1 2">DS2154</strain>
    </source>
</reference>
<dbReference type="InterPro" id="IPR015946">
    <property type="entry name" value="KH_dom-like_a/b"/>
</dbReference>
<sequence>MATATARISNAHYATAITTGRHALTADEPERNGGADVGPAPFDLLLASLGACTAMTLKMYAEHKQWPLEALEVRLHYHGGETPPRIERVLVPAGPLDDAQRARLADVAERTPVTLAIKGGVPIQTSLG</sequence>
<dbReference type="EMBL" id="JAVDRL010000002">
    <property type="protein sequence ID" value="MDR6529946.1"/>
    <property type="molecule type" value="Genomic_DNA"/>
</dbReference>
<protein>
    <submittedName>
        <fullName evidence="1">Redox protein</fullName>
    </submittedName>
</protein>
<dbReference type="InterPro" id="IPR003718">
    <property type="entry name" value="OsmC/Ohr_fam"/>
</dbReference>
<comment type="caution">
    <text evidence="1">The sequence shown here is derived from an EMBL/GenBank/DDBJ whole genome shotgun (WGS) entry which is preliminary data.</text>
</comment>
<evidence type="ECO:0000313" key="1">
    <source>
        <dbReference type="EMBL" id="MDR6529946.1"/>
    </source>
</evidence>
<dbReference type="InterPro" id="IPR036102">
    <property type="entry name" value="OsmC/Ohrsf"/>
</dbReference>
<dbReference type="Gene3D" id="3.30.300.20">
    <property type="match status" value="1"/>
</dbReference>
<name>A0ABU1MVM4_9CAUL</name>
<dbReference type="PANTHER" id="PTHR39624">
    <property type="entry name" value="PROTEIN INVOLVED IN RIMO-MEDIATED BETA-METHYLTHIOLATION OF RIBOSOMAL PROTEIN S12 YCAO"/>
    <property type="match status" value="1"/>
</dbReference>
<dbReference type="RefSeq" id="WP_310029185.1">
    <property type="nucleotide sequence ID" value="NZ_JAVDRL010000002.1"/>
</dbReference>
<dbReference type="PANTHER" id="PTHR39624:SF2">
    <property type="entry name" value="OSMC-LIKE PROTEIN"/>
    <property type="match status" value="1"/>
</dbReference>
<organism evidence="1 2">
    <name type="scientific">Caulobacter rhizosphaerae</name>
    <dbReference type="NCBI Taxonomy" id="2010972"/>
    <lineage>
        <taxon>Bacteria</taxon>
        <taxon>Pseudomonadati</taxon>
        <taxon>Pseudomonadota</taxon>
        <taxon>Alphaproteobacteria</taxon>
        <taxon>Caulobacterales</taxon>
        <taxon>Caulobacteraceae</taxon>
        <taxon>Caulobacter</taxon>
    </lineage>
</organism>
<keyword evidence="2" id="KW-1185">Reference proteome</keyword>
<dbReference type="Pfam" id="PF02566">
    <property type="entry name" value="OsmC"/>
    <property type="match status" value="1"/>
</dbReference>
<accession>A0ABU1MVM4</accession>
<evidence type="ECO:0000313" key="2">
    <source>
        <dbReference type="Proteomes" id="UP001262754"/>
    </source>
</evidence>
<gene>
    <name evidence="1" type="ORF">J2800_000670</name>
</gene>
<proteinExistence type="predicted"/>
<dbReference type="SUPFAM" id="SSF82784">
    <property type="entry name" value="OsmC-like"/>
    <property type="match status" value="1"/>
</dbReference>
<dbReference type="Proteomes" id="UP001262754">
    <property type="component" value="Unassembled WGS sequence"/>
</dbReference>